<dbReference type="EMBL" id="CP058214">
    <property type="protein sequence ID" value="QPC42099.1"/>
    <property type="molecule type" value="Genomic_DNA"/>
</dbReference>
<reference evidence="2 3" key="1">
    <citation type="submission" date="2020-06" db="EMBL/GenBank/DDBJ databases">
        <title>Genome sequence of 2 isolates from Red Sea Mangroves.</title>
        <authorList>
            <person name="Sefrji F."/>
            <person name="Michoud G."/>
            <person name="Merlino G."/>
            <person name="Daffonchio D."/>
        </authorList>
    </citation>
    <scope>NUCLEOTIDE SEQUENCE [LARGE SCALE GENOMIC DNA]</scope>
    <source>
        <strain evidence="2 3">R1DC25</strain>
    </source>
</reference>
<proteinExistence type="predicted"/>
<feature type="domain" description="DUF2007" evidence="1">
    <location>
        <begin position="1"/>
        <end position="66"/>
    </location>
</feature>
<evidence type="ECO:0000259" key="1">
    <source>
        <dbReference type="Pfam" id="PF09413"/>
    </source>
</evidence>
<sequence>MREILRTNDAVLISYAASLLEDAGIHHAVFDANMSVVEGSLGILPRRLMVEDEKATRAERLLAEAGIGQ</sequence>
<dbReference type="InterPro" id="IPR011322">
    <property type="entry name" value="N-reg_PII-like_a/b"/>
</dbReference>
<protein>
    <submittedName>
        <fullName evidence="2">DUF2007 domain-containing protein</fullName>
    </submittedName>
</protein>
<dbReference type="KEGG" id="kmn:HW532_04880"/>
<organism evidence="2 3">
    <name type="scientific">Kaustia mangrovi</name>
    <dbReference type="NCBI Taxonomy" id="2593653"/>
    <lineage>
        <taxon>Bacteria</taxon>
        <taxon>Pseudomonadati</taxon>
        <taxon>Pseudomonadota</taxon>
        <taxon>Alphaproteobacteria</taxon>
        <taxon>Hyphomicrobiales</taxon>
        <taxon>Parvibaculaceae</taxon>
        <taxon>Kaustia</taxon>
    </lineage>
</organism>
<dbReference type="Pfam" id="PF09413">
    <property type="entry name" value="DUF2007"/>
    <property type="match status" value="1"/>
</dbReference>
<evidence type="ECO:0000313" key="3">
    <source>
        <dbReference type="Proteomes" id="UP000593594"/>
    </source>
</evidence>
<dbReference type="SUPFAM" id="SSF54913">
    <property type="entry name" value="GlnB-like"/>
    <property type="match status" value="1"/>
</dbReference>
<dbReference type="RefSeq" id="WP_213163330.1">
    <property type="nucleotide sequence ID" value="NZ_CP058214.1"/>
</dbReference>
<dbReference type="Proteomes" id="UP000593594">
    <property type="component" value="Chromosome"/>
</dbReference>
<dbReference type="AlphaFoldDB" id="A0A7S8C2D6"/>
<dbReference type="InterPro" id="IPR018551">
    <property type="entry name" value="DUF2007"/>
</dbReference>
<evidence type="ECO:0000313" key="2">
    <source>
        <dbReference type="EMBL" id="QPC42099.1"/>
    </source>
</evidence>
<dbReference type="Gene3D" id="3.30.70.790">
    <property type="entry name" value="UreE, C-terminal domain"/>
    <property type="match status" value="1"/>
</dbReference>
<name>A0A7S8C2D6_9HYPH</name>
<accession>A0A7S8C2D6</accession>
<keyword evidence="3" id="KW-1185">Reference proteome</keyword>
<gene>
    <name evidence="2" type="ORF">HW532_04880</name>
</gene>